<dbReference type="EMBL" id="RBID01000016">
    <property type="protein sequence ID" value="RKQ57139.1"/>
    <property type="molecule type" value="Genomic_DNA"/>
</dbReference>
<protein>
    <submittedName>
        <fullName evidence="4">Methyltransferase family protein</fullName>
    </submittedName>
</protein>
<dbReference type="CDD" id="cd02440">
    <property type="entry name" value="AdoMet_MTases"/>
    <property type="match status" value="1"/>
</dbReference>
<dbReference type="Pfam" id="PF13649">
    <property type="entry name" value="Methyltransf_25"/>
    <property type="match status" value="1"/>
</dbReference>
<dbReference type="InterPro" id="IPR041698">
    <property type="entry name" value="Methyltransf_25"/>
</dbReference>
<feature type="domain" description="Methyltransferase" evidence="3">
    <location>
        <begin position="49"/>
        <end position="138"/>
    </location>
</feature>
<keyword evidence="2 4" id="KW-0808">Transferase</keyword>
<gene>
    <name evidence="4" type="ORF">C8E02_2598</name>
</gene>
<proteinExistence type="predicted"/>
<evidence type="ECO:0000313" key="4">
    <source>
        <dbReference type="EMBL" id="RKQ57139.1"/>
    </source>
</evidence>
<name>A0A495B8A9_VOGIN</name>
<reference evidence="4 5" key="1">
    <citation type="submission" date="2018-10" db="EMBL/GenBank/DDBJ databases">
        <title>Genomic Encyclopedia of Type Strains, Phase IV (KMG-IV): sequencing the most valuable type-strain genomes for metagenomic binning, comparative biology and taxonomic classification.</title>
        <authorList>
            <person name="Goeker M."/>
        </authorList>
    </citation>
    <scope>NUCLEOTIDE SEQUENCE [LARGE SCALE GENOMIC DNA]</scope>
    <source>
        <strain evidence="4 5">DSM 3303</strain>
    </source>
</reference>
<evidence type="ECO:0000313" key="5">
    <source>
        <dbReference type="Proteomes" id="UP000279384"/>
    </source>
</evidence>
<dbReference type="InterPro" id="IPR029063">
    <property type="entry name" value="SAM-dependent_MTases_sf"/>
</dbReference>
<evidence type="ECO:0000256" key="2">
    <source>
        <dbReference type="ARBA" id="ARBA00022679"/>
    </source>
</evidence>
<comment type="caution">
    <text evidence="4">The sequence shown here is derived from an EMBL/GenBank/DDBJ whole genome shotgun (WGS) entry which is preliminary data.</text>
</comment>
<dbReference type="AlphaFoldDB" id="A0A495B8A9"/>
<keyword evidence="1 4" id="KW-0489">Methyltransferase</keyword>
<dbReference type="Gene3D" id="3.40.50.150">
    <property type="entry name" value="Vaccinia Virus protein VP39"/>
    <property type="match status" value="1"/>
</dbReference>
<dbReference type="PANTHER" id="PTHR43861:SF1">
    <property type="entry name" value="TRANS-ACONITATE 2-METHYLTRANSFERASE"/>
    <property type="match status" value="1"/>
</dbReference>
<dbReference type="RefSeq" id="WP_120811213.1">
    <property type="nucleotide sequence ID" value="NZ_RBID01000016.1"/>
</dbReference>
<sequence>MPTDPRISQRTLAYYQHNADDFWQGTRDHDVSQNIASLLRHLPPAPQTILDFGCGPGRDLKTFHELGHLAIGLDGAARFVAMAREYSGCEVWQQDFLQLQLPAAHFDGVFANAALFHIPGAELPRVLAQLFATLKPGGVLFCSNPRGNGEEGWQGERYGCWHSWPQWQALLQGAGFAELEHYYRPPGLPREQQPWLASVWRRP</sequence>
<dbReference type="SUPFAM" id="SSF53335">
    <property type="entry name" value="S-adenosyl-L-methionine-dependent methyltransferases"/>
    <property type="match status" value="1"/>
</dbReference>
<dbReference type="GO" id="GO:0008168">
    <property type="term" value="F:methyltransferase activity"/>
    <property type="evidence" value="ECO:0007669"/>
    <property type="project" value="UniProtKB-KW"/>
</dbReference>
<evidence type="ECO:0000256" key="1">
    <source>
        <dbReference type="ARBA" id="ARBA00022603"/>
    </source>
</evidence>
<dbReference type="PANTHER" id="PTHR43861">
    <property type="entry name" value="TRANS-ACONITATE 2-METHYLTRANSFERASE-RELATED"/>
    <property type="match status" value="1"/>
</dbReference>
<evidence type="ECO:0000259" key="3">
    <source>
        <dbReference type="Pfam" id="PF13649"/>
    </source>
</evidence>
<organism evidence="4 5">
    <name type="scientific">Vogesella indigofera</name>
    <name type="common">Pseudomonas indigofera</name>
    <dbReference type="NCBI Taxonomy" id="45465"/>
    <lineage>
        <taxon>Bacteria</taxon>
        <taxon>Pseudomonadati</taxon>
        <taxon>Pseudomonadota</taxon>
        <taxon>Betaproteobacteria</taxon>
        <taxon>Neisseriales</taxon>
        <taxon>Chromobacteriaceae</taxon>
        <taxon>Vogesella</taxon>
    </lineage>
</organism>
<dbReference type="Proteomes" id="UP000279384">
    <property type="component" value="Unassembled WGS sequence"/>
</dbReference>
<dbReference type="GO" id="GO:0032259">
    <property type="term" value="P:methylation"/>
    <property type="evidence" value="ECO:0007669"/>
    <property type="project" value="UniProtKB-KW"/>
</dbReference>
<accession>A0A495B8A9</accession>